<reference evidence="2 3" key="1">
    <citation type="submission" date="2019-02" db="EMBL/GenBank/DDBJ databases">
        <title>Draft genome sequences of novel Actinobacteria.</title>
        <authorList>
            <person name="Sahin N."/>
            <person name="Ay H."/>
            <person name="Saygin H."/>
        </authorList>
    </citation>
    <scope>NUCLEOTIDE SEQUENCE [LARGE SCALE GENOMIC DNA]</scope>
    <source>
        <strain evidence="2 3">8K307</strain>
    </source>
</reference>
<gene>
    <name evidence="2" type="ORF">E1262_04690</name>
</gene>
<feature type="chain" id="PRO_5020904894" description="Secreted protein" evidence="1">
    <location>
        <begin position="22"/>
        <end position="311"/>
    </location>
</feature>
<sequence length="311" mass="31394">MTARVLVRTAVLLALPGAGCAAAPADVAVESPGGGAAVAGAVPARAAGPAQAAGLTLPLDAYAFSAAEDQLLGRAAAAHVRDCAARLGLDAAAVDPLPFGTAAESASAAAGRHDRRYAVADPEIAATHGYHPPSTVDVRREFYEAHTDAELAVLVGVTAGGAPAARDGVPEGGCIGAAARATAVADEAALRAGQDLVSAVQSEAWHAALADPRVLDAFAAWSACMADAGYRYAAPMDANDDPRWWTSETAGPEEIATAVADVACKESTGLIPAWSAVEADYQARFIAANQAELDAYRALLDQQVSAVSTAR</sequence>
<accession>A0A4R5ALU5</accession>
<keyword evidence="3" id="KW-1185">Reference proteome</keyword>
<organism evidence="2 3">
    <name type="scientific">Jiangella aurantiaca</name>
    <dbReference type="NCBI Taxonomy" id="2530373"/>
    <lineage>
        <taxon>Bacteria</taxon>
        <taxon>Bacillati</taxon>
        <taxon>Actinomycetota</taxon>
        <taxon>Actinomycetes</taxon>
        <taxon>Jiangellales</taxon>
        <taxon>Jiangellaceae</taxon>
        <taxon>Jiangella</taxon>
    </lineage>
</organism>
<evidence type="ECO:0000313" key="2">
    <source>
        <dbReference type="EMBL" id="TDD72014.1"/>
    </source>
</evidence>
<evidence type="ECO:0000256" key="1">
    <source>
        <dbReference type="SAM" id="SignalP"/>
    </source>
</evidence>
<keyword evidence="1" id="KW-0732">Signal</keyword>
<dbReference type="EMBL" id="SMLB01000004">
    <property type="protein sequence ID" value="TDD72014.1"/>
    <property type="molecule type" value="Genomic_DNA"/>
</dbReference>
<feature type="signal peptide" evidence="1">
    <location>
        <begin position="1"/>
        <end position="21"/>
    </location>
</feature>
<comment type="caution">
    <text evidence="2">The sequence shown here is derived from an EMBL/GenBank/DDBJ whole genome shotgun (WGS) entry which is preliminary data.</text>
</comment>
<proteinExistence type="predicted"/>
<dbReference type="RefSeq" id="WP_132101853.1">
    <property type="nucleotide sequence ID" value="NZ_SMLB01000004.1"/>
</dbReference>
<dbReference type="AlphaFoldDB" id="A0A4R5ALU5"/>
<evidence type="ECO:0000313" key="3">
    <source>
        <dbReference type="Proteomes" id="UP000295217"/>
    </source>
</evidence>
<protein>
    <recommendedName>
        <fullName evidence="4">Secreted protein</fullName>
    </recommendedName>
</protein>
<name>A0A4R5ALU5_9ACTN</name>
<evidence type="ECO:0008006" key="4">
    <source>
        <dbReference type="Google" id="ProtNLM"/>
    </source>
</evidence>
<dbReference type="OrthoDB" id="4800194at2"/>
<dbReference type="Proteomes" id="UP000295217">
    <property type="component" value="Unassembled WGS sequence"/>
</dbReference>